<comment type="caution">
    <text evidence="3">The sequence shown here is derived from an EMBL/GenBank/DDBJ whole genome shotgun (WGS) entry which is preliminary data.</text>
</comment>
<evidence type="ECO:0000256" key="1">
    <source>
        <dbReference type="SAM" id="MobiDB-lite"/>
    </source>
</evidence>
<evidence type="ECO:0000313" key="3">
    <source>
        <dbReference type="EMBL" id="TXS96298.1"/>
    </source>
</evidence>
<dbReference type="InterPro" id="IPR052077">
    <property type="entry name" value="CcrZ_PhaseVar_Mediator"/>
</dbReference>
<dbReference type="Gene3D" id="3.90.1200.10">
    <property type="match status" value="1"/>
</dbReference>
<evidence type="ECO:0000259" key="2">
    <source>
        <dbReference type="Pfam" id="PF01636"/>
    </source>
</evidence>
<feature type="domain" description="Aminoglycoside phosphotransferase" evidence="2">
    <location>
        <begin position="156"/>
        <end position="361"/>
    </location>
</feature>
<evidence type="ECO:0000313" key="4">
    <source>
        <dbReference type="Proteomes" id="UP000321039"/>
    </source>
</evidence>
<dbReference type="AlphaFoldDB" id="A0A5C9A643"/>
<dbReference type="PANTHER" id="PTHR40086">
    <property type="entry name" value="PHOSPHOTRANSFERASE YTMP-RELATED"/>
    <property type="match status" value="1"/>
</dbReference>
<dbReference type="InterPro" id="IPR002575">
    <property type="entry name" value="Aminoglycoside_PTrfase"/>
</dbReference>
<dbReference type="CDD" id="cd05151">
    <property type="entry name" value="ChoK-like"/>
    <property type="match status" value="1"/>
</dbReference>
<organism evidence="3 4">
    <name type="scientific">Parahaliea maris</name>
    <dbReference type="NCBI Taxonomy" id="2716870"/>
    <lineage>
        <taxon>Bacteria</taxon>
        <taxon>Pseudomonadati</taxon>
        <taxon>Pseudomonadota</taxon>
        <taxon>Gammaproteobacteria</taxon>
        <taxon>Cellvibrionales</taxon>
        <taxon>Halieaceae</taxon>
        <taxon>Parahaliea</taxon>
    </lineage>
</organism>
<keyword evidence="3" id="KW-0808">Transferase</keyword>
<dbReference type="InterPro" id="IPR011009">
    <property type="entry name" value="Kinase-like_dom_sf"/>
</dbReference>
<dbReference type="PANTHER" id="PTHR40086:SF1">
    <property type="entry name" value="CELL CYCLE REGULATOR CCRZ"/>
    <property type="match status" value="1"/>
</dbReference>
<reference evidence="3 4" key="1">
    <citation type="submission" date="2019-08" db="EMBL/GenBank/DDBJ databases">
        <title>Parahaliea maris sp. nov., isolated from the surface seawater.</title>
        <authorList>
            <person name="Liu Y."/>
        </authorList>
    </citation>
    <scope>NUCLEOTIDE SEQUENCE [LARGE SCALE GENOMIC DNA]</scope>
    <source>
        <strain evidence="3 4">HSLHS9</strain>
    </source>
</reference>
<dbReference type="Pfam" id="PF01636">
    <property type="entry name" value="APH"/>
    <property type="match status" value="1"/>
</dbReference>
<keyword evidence="4" id="KW-1185">Reference proteome</keyword>
<dbReference type="Proteomes" id="UP000321039">
    <property type="component" value="Unassembled WGS sequence"/>
</dbReference>
<protein>
    <submittedName>
        <fullName evidence="3">Phosphotransferase</fullName>
    </submittedName>
</protein>
<sequence>MAVATEQPGADRRRGPAPDQSLDPAPAHHGYFSRGAGVCAQRLPPGPLHRCRHALSRLLHHLGRHPDHLDGGAQGAGKLDLLAGHRRRLHLPLYRPGAVPVLAAVYGLPGHRCGRILAVVTPLPRDRQLRLAQVLGQWRHWSCLPALGAEPTVQGELSAGFSNASYRVTSDDGRQFVVRLDGVDPAHHGISRQAEWHALHSAFEAGLTAQPCYFNPDLGALVCHYLPEDEDSRDDLEDVAQLLRRIHALPALHHRLDLQERTIRYRRHTGTMDSATDALLRSLTATVDEVLAWQRTQNDRCLCHNDLLAANRLYSGGKLYALDWEYCAMGSRWFDLAVVCCGDELAPENVERLLYSYLQRAPESGDRQYLAAYSLLYRYIEMLWYAATSPENMEWRNKSGALRTTAERVKSNGLP</sequence>
<dbReference type="SUPFAM" id="SSF56112">
    <property type="entry name" value="Protein kinase-like (PK-like)"/>
    <property type="match status" value="1"/>
</dbReference>
<name>A0A5C9A643_9GAMM</name>
<dbReference type="Gene3D" id="3.30.200.20">
    <property type="entry name" value="Phosphorylase Kinase, domain 1"/>
    <property type="match status" value="1"/>
</dbReference>
<dbReference type="GO" id="GO:0016740">
    <property type="term" value="F:transferase activity"/>
    <property type="evidence" value="ECO:0007669"/>
    <property type="project" value="UniProtKB-KW"/>
</dbReference>
<dbReference type="EMBL" id="VRZA01000001">
    <property type="protein sequence ID" value="TXS96298.1"/>
    <property type="molecule type" value="Genomic_DNA"/>
</dbReference>
<proteinExistence type="predicted"/>
<gene>
    <name evidence="3" type="ORF">FV139_02025</name>
</gene>
<feature type="region of interest" description="Disordered" evidence="1">
    <location>
        <begin position="1"/>
        <end position="27"/>
    </location>
</feature>
<accession>A0A5C9A643</accession>